<reference evidence="2" key="1">
    <citation type="journal article" date="2023" name="Proc. Natl. Acad. Sci. U.S.A.">
        <title>Genomic and structural basis for evolution of tropane alkaloid biosynthesis.</title>
        <authorList>
            <person name="Wanga Y.-J."/>
            <person name="Taina T."/>
            <person name="Yua J.-Y."/>
            <person name="Lia J."/>
            <person name="Xua B."/>
            <person name="Chenc J."/>
            <person name="D'Auriad J.C."/>
            <person name="Huanga J.-P."/>
            <person name="Huanga S.-X."/>
        </authorList>
    </citation>
    <scope>NUCLEOTIDE SEQUENCE [LARGE SCALE GENOMIC DNA]</scope>
    <source>
        <strain evidence="2">cv. KIB-2019</strain>
    </source>
</reference>
<keyword evidence="2" id="KW-1185">Reference proteome</keyword>
<dbReference type="AlphaFoldDB" id="A0A9Q1MBU6"/>
<gene>
    <name evidence="1" type="ORF">K7X08_023074</name>
</gene>
<comment type="caution">
    <text evidence="1">The sequence shown here is derived from an EMBL/GenBank/DDBJ whole genome shotgun (WGS) entry which is preliminary data.</text>
</comment>
<proteinExistence type="predicted"/>
<sequence length="115" mass="12765">MLERGTKQNDLTAIIALSARRKAGASETGKKIHDYILNNDLYLIATVGNAMLDMYAKCSWMESKSLGFIGLTENHIYSWCIIILVELEAKGCTSNLGKVCRSMIGASSEELLKYR</sequence>
<dbReference type="Proteomes" id="UP001152561">
    <property type="component" value="Unassembled WGS sequence"/>
</dbReference>
<dbReference type="OrthoDB" id="185373at2759"/>
<evidence type="ECO:0000313" key="1">
    <source>
        <dbReference type="EMBL" id="KAJ8556316.1"/>
    </source>
</evidence>
<dbReference type="GO" id="GO:0003723">
    <property type="term" value="F:RNA binding"/>
    <property type="evidence" value="ECO:0007669"/>
    <property type="project" value="InterPro"/>
</dbReference>
<evidence type="ECO:0000313" key="2">
    <source>
        <dbReference type="Proteomes" id="UP001152561"/>
    </source>
</evidence>
<protein>
    <submittedName>
        <fullName evidence="1">Uncharacterized protein</fullName>
    </submittedName>
</protein>
<dbReference type="InterPro" id="IPR046960">
    <property type="entry name" value="PPR_At4g14850-like_plant"/>
</dbReference>
<organism evidence="1 2">
    <name type="scientific">Anisodus acutangulus</name>
    <dbReference type="NCBI Taxonomy" id="402998"/>
    <lineage>
        <taxon>Eukaryota</taxon>
        <taxon>Viridiplantae</taxon>
        <taxon>Streptophyta</taxon>
        <taxon>Embryophyta</taxon>
        <taxon>Tracheophyta</taxon>
        <taxon>Spermatophyta</taxon>
        <taxon>Magnoliopsida</taxon>
        <taxon>eudicotyledons</taxon>
        <taxon>Gunneridae</taxon>
        <taxon>Pentapetalae</taxon>
        <taxon>asterids</taxon>
        <taxon>lamiids</taxon>
        <taxon>Solanales</taxon>
        <taxon>Solanaceae</taxon>
        <taxon>Solanoideae</taxon>
        <taxon>Hyoscyameae</taxon>
        <taxon>Anisodus</taxon>
    </lineage>
</organism>
<dbReference type="PANTHER" id="PTHR47926">
    <property type="entry name" value="PENTATRICOPEPTIDE REPEAT-CONTAINING PROTEIN"/>
    <property type="match status" value="1"/>
</dbReference>
<name>A0A9Q1MBU6_9SOLA</name>
<accession>A0A9Q1MBU6</accession>
<dbReference type="EMBL" id="JAJAGQ010000008">
    <property type="protein sequence ID" value="KAJ8556316.1"/>
    <property type="molecule type" value="Genomic_DNA"/>
</dbReference>
<dbReference type="GO" id="GO:0009451">
    <property type="term" value="P:RNA modification"/>
    <property type="evidence" value="ECO:0007669"/>
    <property type="project" value="InterPro"/>
</dbReference>